<evidence type="ECO:0000256" key="4">
    <source>
        <dbReference type="ARBA" id="ARBA00022989"/>
    </source>
</evidence>
<feature type="transmembrane region" description="Helical" evidence="6">
    <location>
        <begin position="370"/>
        <end position="390"/>
    </location>
</feature>
<accession>A0A060JB61</accession>
<dbReference type="EMBL" id="CP007490">
    <property type="protein sequence ID" value="AIC47091.1"/>
    <property type="molecule type" value="Genomic_DNA"/>
</dbReference>
<keyword evidence="2" id="KW-1003">Cell membrane</keyword>
<evidence type="ECO:0000256" key="1">
    <source>
        <dbReference type="ARBA" id="ARBA00004651"/>
    </source>
</evidence>
<name>A0A060JB61_9MICO</name>
<keyword evidence="3 6" id="KW-0812">Transmembrane</keyword>
<dbReference type="eggNOG" id="COG2409">
    <property type="taxonomic scope" value="Bacteria"/>
</dbReference>
<feature type="transmembrane region" description="Helical" evidence="6">
    <location>
        <begin position="417"/>
        <end position="437"/>
    </location>
</feature>
<gene>
    <name evidence="8" type="ORF">Rhola_00002680</name>
</gene>
<dbReference type="eggNOG" id="COG1196">
    <property type="taxonomic scope" value="Bacteria"/>
</dbReference>
<feature type="transmembrane region" description="Helical" evidence="6">
    <location>
        <begin position="343"/>
        <end position="364"/>
    </location>
</feature>
<evidence type="ECO:0000313" key="8">
    <source>
        <dbReference type="EMBL" id="AIC47091.1"/>
    </source>
</evidence>
<feature type="transmembrane region" description="Helical" evidence="6">
    <location>
        <begin position="778"/>
        <end position="802"/>
    </location>
</feature>
<keyword evidence="9" id="KW-1185">Reference proteome</keyword>
<evidence type="ECO:0000313" key="9">
    <source>
        <dbReference type="Proteomes" id="UP000067708"/>
    </source>
</evidence>
<keyword evidence="4 6" id="KW-1133">Transmembrane helix</keyword>
<dbReference type="PATRIC" id="fig|529884.3.peg.253"/>
<keyword evidence="5 6" id="KW-0472">Membrane</keyword>
<feature type="transmembrane region" description="Helical" evidence="6">
    <location>
        <begin position="449"/>
        <end position="469"/>
    </location>
</feature>
<dbReference type="AlphaFoldDB" id="A0A060JB61"/>
<feature type="transmembrane region" description="Helical" evidence="6">
    <location>
        <begin position="693"/>
        <end position="714"/>
    </location>
</feature>
<dbReference type="Proteomes" id="UP000067708">
    <property type="component" value="Chromosome"/>
</dbReference>
<protein>
    <submittedName>
        <fullName evidence="8">Putative drug exporters of the RND superfamily</fullName>
    </submittedName>
</protein>
<dbReference type="HOGENOM" id="CLU_005108_1_2_11"/>
<dbReference type="KEGG" id="rla:Rhola_00002680"/>
<organism evidence="8 9">
    <name type="scientific">Rhodoluna lacicola</name>
    <dbReference type="NCBI Taxonomy" id="529884"/>
    <lineage>
        <taxon>Bacteria</taxon>
        <taxon>Bacillati</taxon>
        <taxon>Actinomycetota</taxon>
        <taxon>Actinomycetes</taxon>
        <taxon>Micrococcales</taxon>
        <taxon>Microbacteriaceae</taxon>
        <taxon>Luna cluster</taxon>
        <taxon>Luna-1 subcluster</taxon>
        <taxon>Rhodoluna</taxon>
    </lineage>
</organism>
<evidence type="ECO:0000256" key="2">
    <source>
        <dbReference type="ARBA" id="ARBA00022475"/>
    </source>
</evidence>
<dbReference type="PANTHER" id="PTHR33406:SF13">
    <property type="entry name" value="MEMBRANE PROTEIN YDFJ"/>
    <property type="match status" value="1"/>
</dbReference>
<feature type="transmembrane region" description="Helical" evidence="6">
    <location>
        <begin position="667"/>
        <end position="686"/>
    </location>
</feature>
<evidence type="ECO:0000259" key="7">
    <source>
        <dbReference type="PROSITE" id="PS50156"/>
    </source>
</evidence>
<feature type="transmembrane region" description="Helical" evidence="6">
    <location>
        <begin position="734"/>
        <end position="757"/>
    </location>
</feature>
<proteinExistence type="predicted"/>
<dbReference type="InterPro" id="IPR004869">
    <property type="entry name" value="MMPL_dom"/>
</dbReference>
<feature type="transmembrane region" description="Helical" evidence="6">
    <location>
        <begin position="508"/>
        <end position="526"/>
    </location>
</feature>
<dbReference type="STRING" id="529884.Rhola_00002680"/>
<dbReference type="SUPFAM" id="SSF82866">
    <property type="entry name" value="Multidrug efflux transporter AcrB transmembrane domain"/>
    <property type="match status" value="2"/>
</dbReference>
<dbReference type="RefSeq" id="WP_038501859.1">
    <property type="nucleotide sequence ID" value="NZ_CP007490.1"/>
</dbReference>
<dbReference type="OrthoDB" id="7051771at2"/>
<feature type="domain" description="SSD" evidence="7">
    <location>
        <begin position="347"/>
        <end position="468"/>
    </location>
</feature>
<evidence type="ECO:0000256" key="6">
    <source>
        <dbReference type="SAM" id="Phobius"/>
    </source>
</evidence>
<evidence type="ECO:0000256" key="3">
    <source>
        <dbReference type="ARBA" id="ARBA00022692"/>
    </source>
</evidence>
<dbReference type="InterPro" id="IPR000731">
    <property type="entry name" value="SSD"/>
</dbReference>
<comment type="subcellular location">
    <subcellularLocation>
        <location evidence="1">Cell membrane</location>
        <topology evidence="1">Multi-pass membrane protein</topology>
    </subcellularLocation>
</comment>
<evidence type="ECO:0000256" key="5">
    <source>
        <dbReference type="ARBA" id="ARBA00023136"/>
    </source>
</evidence>
<dbReference type="Pfam" id="PF03176">
    <property type="entry name" value="MMPL"/>
    <property type="match status" value="2"/>
</dbReference>
<dbReference type="GO" id="GO:0005886">
    <property type="term" value="C:plasma membrane"/>
    <property type="evidence" value="ECO:0007669"/>
    <property type="project" value="UniProtKB-SubCell"/>
</dbReference>
<dbReference type="InterPro" id="IPR050545">
    <property type="entry name" value="Mycobact_MmpL"/>
</dbReference>
<dbReference type="Gene3D" id="1.20.1640.10">
    <property type="entry name" value="Multidrug efflux transporter AcrB transmembrane domain"/>
    <property type="match status" value="2"/>
</dbReference>
<feature type="transmembrane region" description="Helical" evidence="6">
    <location>
        <begin position="313"/>
        <end position="336"/>
    </location>
</feature>
<dbReference type="PROSITE" id="PS50156">
    <property type="entry name" value="SSD"/>
    <property type="match status" value="1"/>
</dbReference>
<reference evidence="8 9" key="1">
    <citation type="journal article" date="2014" name="Int. J. Syst. Evol. Microbiol.">
        <title>Rhodoluna lacicola gen. nov., sp. nov., a planktonic freshwater bacterium with stream-lined genome.</title>
        <authorList>
            <person name="Hahn M."/>
            <person name="Schmidt J."/>
            <person name="Taipale S.J."/>
            <person name="Doolittle W.F."/>
            <person name="Koll U."/>
        </authorList>
    </citation>
    <scope>NUCLEOTIDE SEQUENCE [LARGE SCALE GENOMIC DNA]</scope>
    <source>
        <strain evidence="8 9">MWH-Ta8</strain>
    </source>
</reference>
<dbReference type="PANTHER" id="PTHR33406">
    <property type="entry name" value="MEMBRANE PROTEIN MJ1562-RELATED"/>
    <property type="match status" value="1"/>
</dbReference>
<sequence length="866" mass="90964">MASLLYRLGNFSARRAWFVVLAWVIILAAAGGAALTAGGKFTSSMSINGVPSQVVIEQLKKSFPEASRGSGQVIFQKADGSKLNTDDRAAITAALEGVLTLDGVSDIINPFTVEEEINSQRADVADGWKKITDGEKAIADGKVEIASNKTKLSDGIKKLDAAEAKLKTQSAQLEAGIAQAQAAGAPQAQVDALIAQRAQIAGGFAEIKKQRAAIVAGQGKLVEAEAKLVSSADDLVTGKADLELADQLLKVSKNFGTVSNDGSVALATVQFDKPGAELEEPTKMAVVDFLKEANIPGVNIEFSQDLLRSVEGILGVGEIVGLVIAAIVLFIMLGTFIGAGLPLILAVIGVGVSGAVTFALSSVIEMSSTTPVLGVMLGLAVGIDYALFILNRHRRQLKAGVELRESIALATGTSGNAVLFAGITVIIALAALNLTGIDFVGLMGSMGSLSIAVSVAIAITGTPAILSLVGNRILSKKERSAVAEGTHFQENAEPKNAGKPVWANKHPWIALLTVVAVLGIAAIPASSMRLGLPDGSAEERESSAFKAYTITSEAFGPGFNAQIPAVLTLENAVSEDDKLALQAKVATELFELENVAAVVPAAISDDKKTLLFQVVPSVDPSSEETETLVYDIRALGDKFESDQVGELGVTGITATNIDISKKIADVLPLYLGTVLLLSMLLLILVFRSILIPLIAAGGFLLTIFATFGSVVAVYQWGWIADWFGVTTPGPVLSFLPIFLIGILFGLAMDYQLFLVSGMREAYSHGKDTNASVNYGIRLSRAVVVAAALIMITVFGGFAFSHLTMIRPMGFGLAVGVLADAFLVRMLLVPAAMTIFGKATWWIPKWLDRILPDVDVEGTKLEGKQLH</sequence>